<reference evidence="10" key="1">
    <citation type="journal article" date="2020" name="PLoS Negl. Trop. Dis.">
        <title>High-quality nuclear genome for Sarcoptes scabiei-A critical resource for a neglected parasite.</title>
        <authorList>
            <person name="Korhonen P.K."/>
            <person name="Gasser R.B."/>
            <person name="Ma G."/>
            <person name="Wang T."/>
            <person name="Stroehlein A.J."/>
            <person name="Young N.D."/>
            <person name="Ang C.S."/>
            <person name="Fernando D.D."/>
            <person name="Lu H.C."/>
            <person name="Taylor S."/>
            <person name="Reynolds S.L."/>
            <person name="Mofiz E."/>
            <person name="Najaraj S.H."/>
            <person name="Gowda H."/>
            <person name="Madugundu A."/>
            <person name="Renuse S."/>
            <person name="Holt D."/>
            <person name="Pandey A."/>
            <person name="Papenfuss A.T."/>
            <person name="Fischer K."/>
        </authorList>
    </citation>
    <scope>NUCLEOTIDE SEQUENCE [LARGE SCALE GENOMIC DNA]</scope>
</reference>
<dbReference type="AlphaFoldDB" id="A0A834VCM5"/>
<keyword evidence="5" id="KW-0968">Cytoplasmic vesicle</keyword>
<comment type="subcellular location">
    <subcellularLocation>
        <location evidence="1">Cytoplasmic vesicle membrane</location>
    </subcellularLocation>
    <subcellularLocation>
        <location evidence="2">Endomembrane system</location>
        <topology evidence="2">Peripheral membrane protein</topology>
    </subcellularLocation>
    <subcellularLocation>
        <location evidence="6">Synapse</location>
    </subcellularLocation>
</comment>
<evidence type="ECO:0000313" key="9">
    <source>
        <dbReference type="EnsemblMetazoa" id="KAF7490650.1"/>
    </source>
</evidence>
<keyword evidence="4" id="KW-0472">Membrane</keyword>
<dbReference type="InterPro" id="IPR035969">
    <property type="entry name" value="Rab-GAP_TBC_sf"/>
</dbReference>
<protein>
    <submittedName>
        <fullName evidence="8">TBC1 domain family member 24</fullName>
    </submittedName>
</protein>
<dbReference type="SMART" id="SM00164">
    <property type="entry name" value="TBC"/>
    <property type="match status" value="1"/>
</dbReference>
<evidence type="ECO:0000256" key="6">
    <source>
        <dbReference type="ARBA" id="ARBA00034103"/>
    </source>
</evidence>
<dbReference type="SUPFAM" id="SSF47923">
    <property type="entry name" value="Ypt/Rab-GAP domain of gyp1p"/>
    <property type="match status" value="1"/>
</dbReference>
<dbReference type="GO" id="GO:0030659">
    <property type="term" value="C:cytoplasmic vesicle membrane"/>
    <property type="evidence" value="ECO:0007669"/>
    <property type="project" value="UniProtKB-SubCell"/>
</dbReference>
<dbReference type="OrthoDB" id="10065050at2759"/>
<keyword evidence="10" id="KW-1185">Reference proteome</keyword>
<name>A0A834VCM5_SARSC</name>
<dbReference type="SMART" id="SM00584">
    <property type="entry name" value="TLDc"/>
    <property type="match status" value="1"/>
</dbReference>
<organism evidence="8">
    <name type="scientific">Sarcoptes scabiei</name>
    <name type="common">Itch mite</name>
    <name type="synonym">Acarus scabiei</name>
    <dbReference type="NCBI Taxonomy" id="52283"/>
    <lineage>
        <taxon>Eukaryota</taxon>
        <taxon>Metazoa</taxon>
        <taxon>Ecdysozoa</taxon>
        <taxon>Arthropoda</taxon>
        <taxon>Chelicerata</taxon>
        <taxon>Arachnida</taxon>
        <taxon>Acari</taxon>
        <taxon>Acariformes</taxon>
        <taxon>Sarcoptiformes</taxon>
        <taxon>Astigmata</taxon>
        <taxon>Psoroptidia</taxon>
        <taxon>Sarcoptoidea</taxon>
        <taxon>Sarcoptidae</taxon>
        <taxon>Sarcoptinae</taxon>
        <taxon>Sarcoptes</taxon>
    </lineage>
</organism>
<gene>
    <name evidence="8" type="ORF">SSS_6861</name>
</gene>
<dbReference type="PANTHER" id="PTHR23354:SF122">
    <property type="entry name" value="GTPASE-ACTIVATING PROTEIN SKYWALKER"/>
    <property type="match status" value="1"/>
</dbReference>
<dbReference type="Proteomes" id="UP000070412">
    <property type="component" value="Unassembled WGS sequence"/>
</dbReference>
<keyword evidence="3" id="KW-0770">Synapse</keyword>
<dbReference type="Gene3D" id="1.10.472.80">
    <property type="entry name" value="Ypt/Rab-GAP domain of gyp1p, domain 3"/>
    <property type="match status" value="1"/>
</dbReference>
<evidence type="ECO:0000256" key="1">
    <source>
        <dbReference type="ARBA" id="ARBA00004156"/>
    </source>
</evidence>
<evidence type="ECO:0000256" key="5">
    <source>
        <dbReference type="ARBA" id="ARBA00023329"/>
    </source>
</evidence>
<evidence type="ECO:0000256" key="2">
    <source>
        <dbReference type="ARBA" id="ARBA00004184"/>
    </source>
</evidence>
<dbReference type="EMBL" id="WVUK01000062">
    <property type="protein sequence ID" value="KAF7490650.1"/>
    <property type="molecule type" value="Genomic_DNA"/>
</dbReference>
<evidence type="ECO:0000259" key="7">
    <source>
        <dbReference type="PROSITE" id="PS51886"/>
    </source>
</evidence>
<accession>A0A834VCM5</accession>
<dbReference type="GO" id="GO:0045202">
    <property type="term" value="C:synapse"/>
    <property type="evidence" value="ECO:0007669"/>
    <property type="project" value="UniProtKB-SubCell"/>
</dbReference>
<dbReference type="EnsemblMetazoa" id="SSS_6861s_mrna">
    <property type="protein sequence ID" value="KAF7490650.1"/>
    <property type="gene ID" value="SSS_6861"/>
</dbReference>
<evidence type="ECO:0000256" key="4">
    <source>
        <dbReference type="ARBA" id="ARBA00023136"/>
    </source>
</evidence>
<dbReference type="InterPro" id="IPR000195">
    <property type="entry name" value="Rab-GAP-TBC_dom"/>
</dbReference>
<dbReference type="PROSITE" id="PS51886">
    <property type="entry name" value="TLDC"/>
    <property type="match status" value="1"/>
</dbReference>
<evidence type="ECO:0000256" key="3">
    <source>
        <dbReference type="ARBA" id="ARBA00023018"/>
    </source>
</evidence>
<feature type="domain" description="TLDc" evidence="7">
    <location>
        <begin position="350"/>
        <end position="528"/>
    </location>
</feature>
<dbReference type="GO" id="GO:0012505">
    <property type="term" value="C:endomembrane system"/>
    <property type="evidence" value="ECO:0007669"/>
    <property type="project" value="UniProtKB-SubCell"/>
</dbReference>
<evidence type="ECO:0000313" key="10">
    <source>
        <dbReference type="Proteomes" id="UP000070412"/>
    </source>
</evidence>
<reference evidence="8" key="2">
    <citation type="submission" date="2020-01" db="EMBL/GenBank/DDBJ databases">
        <authorList>
            <person name="Korhonen P.K.K."/>
            <person name="Guangxu M.G."/>
            <person name="Wang T.W."/>
            <person name="Stroehlein A.J.S."/>
            <person name="Young N.D."/>
            <person name="Ang C.-S.A."/>
            <person name="Fernando D.W.F."/>
            <person name="Lu H.L."/>
            <person name="Taylor S.T."/>
            <person name="Ehtesham M.E.M."/>
            <person name="Najaraj S.H.N."/>
            <person name="Harsha G.H.G."/>
            <person name="Madugundu A.M."/>
            <person name="Renuse S.R."/>
            <person name="Holt D.H."/>
            <person name="Pandey A.P."/>
            <person name="Papenfuss A.P."/>
            <person name="Gasser R.B.G."/>
            <person name="Fischer K.F."/>
        </authorList>
    </citation>
    <scope>NUCLEOTIDE SEQUENCE</scope>
    <source>
        <strain evidence="8">SSS_KF_BRIS2020</strain>
    </source>
</reference>
<evidence type="ECO:0000313" key="8">
    <source>
        <dbReference type="EMBL" id="KAF7490650.1"/>
    </source>
</evidence>
<dbReference type="Pfam" id="PF00566">
    <property type="entry name" value="RabGAP-TBC"/>
    <property type="match status" value="1"/>
</dbReference>
<proteinExistence type="predicted"/>
<sequence>MIADNVDIGDGISLELEPKSSISTNLQNKFSSSNTISNQSNALLKVLLRNNSIGLDDPIRKSLWIGLAIRNNRSINGDDFDRQFENLSVNKLPNFVDGTNARFFLLNSSTRRQVATILWNLSQSYPQITFAPLLYPLVSLFLHFHTPEDVYKSIVALLTSREIRFIDINKIDKSRDALILIKLAKKFGIGKRSKIGQNIQENWLKDSDAVLVEWIQWIFGCLPFHFCVRIVDCYLVEGEKFLFRVALILIQLFEKTLKQSLTLEQMRTFCENIQEVLQPSQLINQASKINRFSKKGILLLLDILKARNKTSKQSEMINYAKSPSLSRNDILSSKEVTYGNRIAPRQFKSSILNWNQLDILWEWIPERIYVQEPLVAFCSDVNGNSLQTFFSLCGDNEPTILLVKTLTNQIFGAYCSTSWSKRLDSSIKFGQCFGNGETFLFSINPKTIKYDWVGLHTDVNQLKPSQQLFMSATNNAFSIGGGGGHYGLYIDENLSRGETHRCDTFDNDPLTNGDSYFEIAVIEIIAFC</sequence>
<dbReference type="PANTHER" id="PTHR23354">
    <property type="entry name" value="NUCLEOLAR PROTEIN 7/ESTROGEN RECEPTOR COACTIVATOR-RELATED"/>
    <property type="match status" value="1"/>
</dbReference>
<dbReference type="InterPro" id="IPR006571">
    <property type="entry name" value="TLDc_dom"/>
</dbReference>
<dbReference type="Pfam" id="PF07534">
    <property type="entry name" value="TLD"/>
    <property type="match status" value="1"/>
</dbReference>
<reference evidence="9" key="3">
    <citation type="submission" date="2022-06" db="UniProtKB">
        <authorList>
            <consortium name="EnsemblMetazoa"/>
        </authorList>
    </citation>
    <scope>IDENTIFICATION</scope>
</reference>